<evidence type="ECO:0008006" key="3">
    <source>
        <dbReference type="Google" id="ProtNLM"/>
    </source>
</evidence>
<proteinExistence type="predicted"/>
<evidence type="ECO:0000313" key="1">
    <source>
        <dbReference type="EMBL" id="SHL37135.1"/>
    </source>
</evidence>
<dbReference type="Gene3D" id="3.30.530.20">
    <property type="match status" value="1"/>
</dbReference>
<protein>
    <recommendedName>
        <fullName evidence="3">Carbon monoxide dehydrogenase subunit G</fullName>
    </recommendedName>
</protein>
<name>A0A1M7A3D0_9RHOB</name>
<dbReference type="STRING" id="337701.SAMN05444398_102154"/>
<dbReference type="SUPFAM" id="SSF55961">
    <property type="entry name" value="Bet v1-like"/>
    <property type="match status" value="1"/>
</dbReference>
<dbReference type="OrthoDB" id="9787428at2"/>
<reference evidence="1 2" key="1">
    <citation type="submission" date="2016-11" db="EMBL/GenBank/DDBJ databases">
        <authorList>
            <person name="Jaros S."/>
            <person name="Januszkiewicz K."/>
            <person name="Wedrychowicz H."/>
        </authorList>
    </citation>
    <scope>NUCLEOTIDE SEQUENCE [LARGE SCALE GENOMIC DNA]</scope>
    <source>
        <strain evidence="1 2">DSM 29589</strain>
    </source>
</reference>
<organism evidence="1 2">
    <name type="scientific">Roseovarius pacificus</name>
    <dbReference type="NCBI Taxonomy" id="337701"/>
    <lineage>
        <taxon>Bacteria</taxon>
        <taxon>Pseudomonadati</taxon>
        <taxon>Pseudomonadota</taxon>
        <taxon>Alphaproteobacteria</taxon>
        <taxon>Rhodobacterales</taxon>
        <taxon>Roseobacteraceae</taxon>
        <taxon>Roseovarius</taxon>
    </lineage>
</organism>
<gene>
    <name evidence="1" type="ORF">SAMN05444398_102154</name>
</gene>
<dbReference type="InterPro" id="IPR010419">
    <property type="entry name" value="CO_DH_gsu"/>
</dbReference>
<dbReference type="EMBL" id="FRBR01000002">
    <property type="protein sequence ID" value="SHL37135.1"/>
    <property type="molecule type" value="Genomic_DNA"/>
</dbReference>
<dbReference type="Pfam" id="PF06240">
    <property type="entry name" value="COXG"/>
    <property type="match status" value="1"/>
</dbReference>
<dbReference type="InterPro" id="IPR023393">
    <property type="entry name" value="START-like_dom_sf"/>
</dbReference>
<dbReference type="PANTHER" id="PTHR38588:SF1">
    <property type="entry name" value="BLL0334 PROTEIN"/>
    <property type="match status" value="1"/>
</dbReference>
<keyword evidence="2" id="KW-1185">Reference proteome</keyword>
<evidence type="ECO:0000313" key="2">
    <source>
        <dbReference type="Proteomes" id="UP000183974"/>
    </source>
</evidence>
<dbReference type="Proteomes" id="UP000183974">
    <property type="component" value="Unassembled WGS sequence"/>
</dbReference>
<dbReference type="RefSeq" id="WP_073033867.1">
    <property type="nucleotide sequence ID" value="NZ_BMLR01000002.1"/>
</dbReference>
<dbReference type="AlphaFoldDB" id="A0A1M7A3D0"/>
<accession>A0A1M7A3D0</accession>
<dbReference type="PANTHER" id="PTHR38588">
    <property type="entry name" value="BLL0334 PROTEIN"/>
    <property type="match status" value="1"/>
</dbReference>
<sequence length="154" mass="16918">MKFTGDFTVPAERSAVFARLRDHELLADCVDGVQDVEPVDERNYKVTLQTRLAYIRIGFALDVSLTDIDAPSSMKIRATGKPFGMVGRLSGDATLHLAEAEDSTIVSYELDLAVAGKLGSIGQPVFRAKAKEMEKSFVEKFNATFESENVDARL</sequence>